<organism evidence="1 2">
    <name type="scientific">Porphyromonas catoniae ATCC 51270</name>
    <dbReference type="NCBI Taxonomy" id="887901"/>
    <lineage>
        <taxon>Bacteria</taxon>
        <taxon>Pseudomonadati</taxon>
        <taxon>Bacteroidota</taxon>
        <taxon>Bacteroidia</taxon>
        <taxon>Bacteroidales</taxon>
        <taxon>Porphyromonadaceae</taxon>
        <taxon>Porphyromonas</taxon>
    </lineage>
</organism>
<evidence type="ECO:0000313" key="2">
    <source>
        <dbReference type="Proteomes" id="UP000023482"/>
    </source>
</evidence>
<keyword evidence="2" id="KW-1185">Reference proteome</keyword>
<evidence type="ECO:0000313" key="1">
    <source>
        <dbReference type="EMBL" id="EWC93265.1"/>
    </source>
</evidence>
<name>Z4WZS2_9PORP</name>
<gene>
    <name evidence="1" type="ORF">HMPREF0636_1082</name>
</gene>
<dbReference type="RefSeq" id="WP_044167925.1">
    <property type="nucleotide sequence ID" value="NZ_JDFF01000008.1"/>
</dbReference>
<dbReference type="PATRIC" id="fig|887901.3.peg.238"/>
<reference evidence="1 2" key="1">
    <citation type="submission" date="2014-01" db="EMBL/GenBank/DDBJ databases">
        <authorList>
            <person name="Durkin A.S."/>
            <person name="McCorrison J."/>
            <person name="Torralba M."/>
            <person name="Gillis M."/>
            <person name="Haft D.H."/>
            <person name="Methe B."/>
            <person name="Sutton G."/>
            <person name="Nelson K.E."/>
        </authorList>
    </citation>
    <scope>NUCLEOTIDE SEQUENCE [LARGE SCALE GENOMIC DNA]</scope>
    <source>
        <strain evidence="1 2">ATCC 51270</strain>
    </source>
</reference>
<comment type="caution">
    <text evidence="1">The sequence shown here is derived from an EMBL/GenBank/DDBJ whole genome shotgun (WGS) entry which is preliminary data.</text>
</comment>
<dbReference type="Proteomes" id="UP000023482">
    <property type="component" value="Unassembled WGS sequence"/>
</dbReference>
<accession>Z4WZS2</accession>
<dbReference type="EMBL" id="JDFF01000008">
    <property type="protein sequence ID" value="EWC93265.1"/>
    <property type="molecule type" value="Genomic_DNA"/>
</dbReference>
<sequence length="181" mass="20181">MQTIIQGNDTTLTLIPYLQELLLPDSSGTSSLERRKVDFALARNIAVRLIPYMRWEAVTPLFVVEGSAIHIAFTAPLQKPGKWDIELTCYLPTGGDATTYTQRTLRVEACEVIPRSLLHRVATSEAFTITADLAVALKGEKGDRGKDAYTHYLETTADDPKLSEAEWADSYLAFAHLLRRI</sequence>
<dbReference type="AlphaFoldDB" id="Z4WZS2"/>
<protein>
    <submittedName>
        <fullName evidence="1">Uncharacterized protein</fullName>
    </submittedName>
</protein>
<proteinExistence type="predicted"/>